<protein>
    <recommendedName>
        <fullName evidence="13">Protein kinase domain-containing protein</fullName>
    </recommendedName>
</protein>
<dbReference type="InterPro" id="IPR017441">
    <property type="entry name" value="Protein_kinase_ATP_BS"/>
</dbReference>
<evidence type="ECO:0000256" key="2">
    <source>
        <dbReference type="ARBA" id="ARBA00004479"/>
    </source>
</evidence>
<evidence type="ECO:0000256" key="8">
    <source>
        <dbReference type="ARBA" id="ARBA00022989"/>
    </source>
</evidence>
<reference evidence="14 15" key="1">
    <citation type="journal article" date="2016" name="G3 (Bethesda)">
        <title>First Draft Assembly and Annotation of the Genome of a California Endemic Oak Quercus lobata Nee (Fagaceae).</title>
        <authorList>
            <person name="Sork V.L."/>
            <person name="Fitz-Gibbon S.T."/>
            <person name="Puiu D."/>
            <person name="Crepeau M."/>
            <person name="Gugger P.F."/>
            <person name="Sherman R."/>
            <person name="Stevens K."/>
            <person name="Langley C.H."/>
            <person name="Pellegrini M."/>
            <person name="Salzberg S.L."/>
        </authorList>
    </citation>
    <scope>NUCLEOTIDE SEQUENCE [LARGE SCALE GENOMIC DNA]</scope>
    <source>
        <strain evidence="14 15">cv. SW786</strain>
    </source>
</reference>
<keyword evidence="11" id="KW-0067">ATP-binding</keyword>
<evidence type="ECO:0000256" key="9">
    <source>
        <dbReference type="ARBA" id="ARBA00023136"/>
    </source>
</evidence>
<name>A0A7N2MRW7_QUELO</name>
<keyword evidence="4" id="KW-0433">Leucine-rich repeat</keyword>
<feature type="transmembrane region" description="Helical" evidence="12">
    <location>
        <begin position="269"/>
        <end position="290"/>
    </location>
</feature>
<dbReference type="Gene3D" id="3.80.10.10">
    <property type="entry name" value="Ribonuclease Inhibitor"/>
    <property type="match status" value="1"/>
</dbReference>
<keyword evidence="9 12" id="KW-0472">Membrane</keyword>
<evidence type="ECO:0000256" key="1">
    <source>
        <dbReference type="ARBA" id="ARBA00004191"/>
    </source>
</evidence>
<dbReference type="SUPFAM" id="SSF56112">
    <property type="entry name" value="Protein kinase-like (PK-like)"/>
    <property type="match status" value="1"/>
</dbReference>
<dbReference type="Gene3D" id="1.10.510.10">
    <property type="entry name" value="Transferase(Phosphotransferase) domain 1"/>
    <property type="match status" value="1"/>
</dbReference>
<accession>A0A7N2MRW7</accession>
<reference evidence="14" key="2">
    <citation type="submission" date="2021-01" db="UniProtKB">
        <authorList>
            <consortium name="EnsemblPlants"/>
        </authorList>
    </citation>
    <scope>IDENTIFICATION</scope>
</reference>
<comment type="similarity">
    <text evidence="10">Belongs to the polygalacturonase-inhibiting protein family.</text>
</comment>
<dbReference type="InterPro" id="IPR000719">
    <property type="entry name" value="Prot_kinase_dom"/>
</dbReference>
<evidence type="ECO:0000256" key="10">
    <source>
        <dbReference type="ARBA" id="ARBA00038043"/>
    </source>
</evidence>
<dbReference type="AlphaFoldDB" id="A0A7N2MRW7"/>
<evidence type="ECO:0000256" key="11">
    <source>
        <dbReference type="PROSITE-ProRule" id="PRU10141"/>
    </source>
</evidence>
<keyword evidence="6" id="KW-0732">Signal</keyword>
<comment type="subcellular location">
    <subcellularLocation>
        <location evidence="2">Membrane</location>
        <topology evidence="2">Single-pass type I membrane protein</topology>
    </subcellularLocation>
    <subcellularLocation>
        <location evidence="1">Secreted</location>
        <location evidence="1">Cell wall</location>
    </subcellularLocation>
</comment>
<evidence type="ECO:0000256" key="12">
    <source>
        <dbReference type="SAM" id="Phobius"/>
    </source>
</evidence>
<dbReference type="Gramene" id="QL10p017685:mrna">
    <property type="protein sequence ID" value="QL10p017685:mrna"/>
    <property type="gene ID" value="QL10p017685"/>
</dbReference>
<dbReference type="EMBL" id="LRBV02000010">
    <property type="status" value="NOT_ANNOTATED_CDS"/>
    <property type="molecule type" value="Genomic_DNA"/>
</dbReference>
<keyword evidence="15" id="KW-1185">Reference proteome</keyword>
<dbReference type="InParanoid" id="A0A7N2MRW7"/>
<evidence type="ECO:0000256" key="7">
    <source>
        <dbReference type="ARBA" id="ARBA00022737"/>
    </source>
</evidence>
<dbReference type="InterPro" id="IPR032675">
    <property type="entry name" value="LRR_dom_sf"/>
</dbReference>
<dbReference type="InterPro" id="IPR001611">
    <property type="entry name" value="Leu-rich_rpt"/>
</dbReference>
<evidence type="ECO:0000256" key="6">
    <source>
        <dbReference type="ARBA" id="ARBA00022729"/>
    </source>
</evidence>
<dbReference type="InterPro" id="IPR011009">
    <property type="entry name" value="Kinase-like_dom_sf"/>
</dbReference>
<keyword evidence="8 12" id="KW-1133">Transmembrane helix</keyword>
<dbReference type="PANTHER" id="PTHR48006">
    <property type="entry name" value="LEUCINE-RICH REPEAT-CONTAINING PROTEIN DDB_G0281931-RELATED"/>
    <property type="match status" value="1"/>
</dbReference>
<organism evidence="14 15">
    <name type="scientific">Quercus lobata</name>
    <name type="common">Valley oak</name>
    <dbReference type="NCBI Taxonomy" id="97700"/>
    <lineage>
        <taxon>Eukaryota</taxon>
        <taxon>Viridiplantae</taxon>
        <taxon>Streptophyta</taxon>
        <taxon>Embryophyta</taxon>
        <taxon>Tracheophyta</taxon>
        <taxon>Spermatophyta</taxon>
        <taxon>Magnoliopsida</taxon>
        <taxon>eudicotyledons</taxon>
        <taxon>Gunneridae</taxon>
        <taxon>Pentapetalae</taxon>
        <taxon>rosids</taxon>
        <taxon>fabids</taxon>
        <taxon>Fagales</taxon>
        <taxon>Fagaceae</taxon>
        <taxon>Quercus</taxon>
    </lineage>
</organism>
<dbReference type="InterPro" id="IPR051824">
    <property type="entry name" value="LRR_Rcpt-Like_S/T_Kinase"/>
</dbReference>
<evidence type="ECO:0000313" key="15">
    <source>
        <dbReference type="Proteomes" id="UP000594261"/>
    </source>
</evidence>
<keyword evidence="7" id="KW-0677">Repeat</keyword>
<dbReference type="Pfam" id="PF00560">
    <property type="entry name" value="LRR_1"/>
    <property type="match status" value="3"/>
</dbReference>
<evidence type="ECO:0000313" key="14">
    <source>
        <dbReference type="EnsemblPlants" id="QL10p017685:mrna"/>
    </source>
</evidence>
<keyword evidence="5 12" id="KW-0812">Transmembrane</keyword>
<feature type="binding site" evidence="11">
    <location>
        <position position="381"/>
    </location>
    <ligand>
        <name>ATP</name>
        <dbReference type="ChEBI" id="CHEBI:30616"/>
    </ligand>
</feature>
<dbReference type="FunFam" id="3.80.10.10:FF:000400">
    <property type="entry name" value="Nuclear pore complex protein NUP107"/>
    <property type="match status" value="1"/>
</dbReference>
<dbReference type="EnsemblPlants" id="QL10p017685:mrna">
    <property type="protein sequence ID" value="QL10p017685:mrna"/>
    <property type="gene ID" value="QL10p017685"/>
</dbReference>
<dbReference type="PROSITE" id="PS50011">
    <property type="entry name" value="PROTEIN_KINASE_DOM"/>
    <property type="match status" value="1"/>
</dbReference>
<dbReference type="Gene3D" id="3.30.200.20">
    <property type="entry name" value="Phosphorylase Kinase, domain 1"/>
    <property type="match status" value="1"/>
</dbReference>
<dbReference type="Proteomes" id="UP000594261">
    <property type="component" value="Chromosome 10"/>
</dbReference>
<keyword evidence="11" id="KW-0547">Nucleotide-binding</keyword>
<dbReference type="Pfam" id="PF07714">
    <property type="entry name" value="PK_Tyr_Ser-Thr"/>
    <property type="match status" value="1"/>
</dbReference>
<sequence length="651" mass="73860">MVKSFNSLELYLSCLNPFPDQRPTTLELYNTIISIIGERYDFKNETEILRQYDIVTATLQITQMKFLSNGGDSDISCLKSIKESLEDPFNLFKSSWNFDKVGDGFICVFTGVQCWNSKESKVLYIQLSNMGLTGWFPQGIKNCKSLQRLDLSFNKLSGAIPSDISTMLPSASALDLSKNNFYGEIPTDIANCIYLNALILDNNRLTGQIPQQLGQLTQIKTFTVANNFLSGPVPNFAIASVTKESYVNNSGLCGGPLEPCKSDEPFKSGFIVGYAASAVSVVTIFMSYCVPWEQMKKRKRMTLKKNNKRKEAHKVTKLLPSKLQWKSNKQISTLERWVTRMTFAELNKATDNFSSDNIIGLGKMGTVYKATMPNGLFLAVKRLYDSPQLEKQFMCELTILGRLRHYHLLPLLGFCIERKEKILVYKYMSNGNLYDWLHSLEDDSMKLEWLLRVRIAVGLARGLAWLHHKCKIRIVHLNICSKCILLDQNFEPQISNFEEATSINSKNTDHSRSSSINNGIWDLEYVTKDVYDFGILLLELITRWEPSQISNACISSNLLASSSCLYEMIDKSLIGNEYDEEIIRLIKIAYDCVQPFPHQRPTMVEVYQKTWAVGVRYGIAYDFRIVRRPQIAAAAAASTGDEIIEIETAET</sequence>
<dbReference type="GO" id="GO:0016020">
    <property type="term" value="C:membrane"/>
    <property type="evidence" value="ECO:0007669"/>
    <property type="project" value="UniProtKB-SubCell"/>
</dbReference>
<dbReference type="PROSITE" id="PS00107">
    <property type="entry name" value="PROTEIN_KINASE_ATP"/>
    <property type="match status" value="1"/>
</dbReference>
<proteinExistence type="inferred from homology"/>
<evidence type="ECO:0000256" key="5">
    <source>
        <dbReference type="ARBA" id="ARBA00022692"/>
    </source>
</evidence>
<dbReference type="SUPFAM" id="SSF52058">
    <property type="entry name" value="L domain-like"/>
    <property type="match status" value="1"/>
</dbReference>
<dbReference type="GO" id="GO:0005524">
    <property type="term" value="F:ATP binding"/>
    <property type="evidence" value="ECO:0007669"/>
    <property type="project" value="UniProtKB-UniRule"/>
</dbReference>
<dbReference type="PANTHER" id="PTHR48006:SF88">
    <property type="entry name" value="LRR RECEPTOR-LIKE KINASE FAMILY PROTEIN"/>
    <property type="match status" value="1"/>
</dbReference>
<evidence type="ECO:0000259" key="13">
    <source>
        <dbReference type="PROSITE" id="PS50011"/>
    </source>
</evidence>
<dbReference type="GO" id="GO:0004672">
    <property type="term" value="F:protein kinase activity"/>
    <property type="evidence" value="ECO:0007669"/>
    <property type="project" value="InterPro"/>
</dbReference>
<keyword evidence="3" id="KW-0134">Cell wall</keyword>
<dbReference type="OMA" id="MHRNERN"/>
<feature type="domain" description="Protein kinase" evidence="13">
    <location>
        <begin position="353"/>
        <end position="612"/>
    </location>
</feature>
<dbReference type="InterPro" id="IPR001245">
    <property type="entry name" value="Ser-Thr/Tyr_kinase_cat_dom"/>
</dbReference>
<keyword evidence="3" id="KW-0964">Secreted</keyword>
<evidence type="ECO:0000256" key="4">
    <source>
        <dbReference type="ARBA" id="ARBA00022614"/>
    </source>
</evidence>
<evidence type="ECO:0000256" key="3">
    <source>
        <dbReference type="ARBA" id="ARBA00022512"/>
    </source>
</evidence>